<proteinExistence type="predicted"/>
<protein>
    <recommendedName>
        <fullName evidence="3">Endonuclease/exonuclease/phosphatase domain-containing protein</fullName>
    </recommendedName>
</protein>
<dbReference type="AlphaFoldDB" id="T1I4E8"/>
<dbReference type="EMBL" id="ACPB03027049">
    <property type="status" value="NOT_ANNOTATED_CDS"/>
    <property type="molecule type" value="Genomic_DNA"/>
</dbReference>
<accession>T1I4E8</accession>
<sequence>MQSFSELVDIFCCVETWLVDKPLNCPPVLNGFQLAAFSGAVKEKSRGRASGGLMVFVRTEHGSCDRICNSKGTSLIEFMELNSFVLVNGRTLRDTPSQFTYVSPQGQSVVDLVWIDSLHLAEVRDLEVLGIVSGSDHFPVIVSLNCVIVSDTSSPCNYDPKSSVKVIAWDKDKADVFINCLLFSPRICINFDKETINSIYENLYSALMESASQTGMFSTKLIRRDVTVTHIKNLWYDEECKKMK</sequence>
<evidence type="ECO:0000313" key="2">
    <source>
        <dbReference type="Proteomes" id="UP000015103"/>
    </source>
</evidence>
<organism evidence="1 2">
    <name type="scientific">Rhodnius prolixus</name>
    <name type="common">Triatomid bug</name>
    <dbReference type="NCBI Taxonomy" id="13249"/>
    <lineage>
        <taxon>Eukaryota</taxon>
        <taxon>Metazoa</taxon>
        <taxon>Ecdysozoa</taxon>
        <taxon>Arthropoda</taxon>
        <taxon>Hexapoda</taxon>
        <taxon>Insecta</taxon>
        <taxon>Pterygota</taxon>
        <taxon>Neoptera</taxon>
        <taxon>Paraneoptera</taxon>
        <taxon>Hemiptera</taxon>
        <taxon>Heteroptera</taxon>
        <taxon>Panheteroptera</taxon>
        <taxon>Cimicomorpha</taxon>
        <taxon>Reduviidae</taxon>
        <taxon>Triatominae</taxon>
        <taxon>Rhodnius</taxon>
    </lineage>
</organism>
<dbReference type="EnsemblMetazoa" id="RPRC011167-RA">
    <property type="protein sequence ID" value="RPRC011167-PA"/>
    <property type="gene ID" value="RPRC011167"/>
</dbReference>
<keyword evidence="2" id="KW-1185">Reference proteome</keyword>
<evidence type="ECO:0008006" key="3">
    <source>
        <dbReference type="Google" id="ProtNLM"/>
    </source>
</evidence>
<reference evidence="1" key="1">
    <citation type="submission" date="2015-05" db="UniProtKB">
        <authorList>
            <consortium name="EnsemblMetazoa"/>
        </authorList>
    </citation>
    <scope>IDENTIFICATION</scope>
</reference>
<dbReference type="InParanoid" id="T1I4E8"/>
<dbReference type="Gene3D" id="3.60.10.10">
    <property type="entry name" value="Endonuclease/exonuclease/phosphatase"/>
    <property type="match status" value="1"/>
</dbReference>
<dbReference type="VEuPathDB" id="VectorBase:RPRC011167"/>
<dbReference type="InterPro" id="IPR036691">
    <property type="entry name" value="Endo/exonu/phosph_ase_sf"/>
</dbReference>
<name>T1I4E8_RHOPR</name>
<dbReference type="GO" id="GO:0003824">
    <property type="term" value="F:catalytic activity"/>
    <property type="evidence" value="ECO:0007669"/>
    <property type="project" value="InterPro"/>
</dbReference>
<dbReference type="HOGENOM" id="CLU_1140409_0_0_1"/>
<dbReference type="SUPFAM" id="SSF56219">
    <property type="entry name" value="DNase I-like"/>
    <property type="match status" value="1"/>
</dbReference>
<dbReference type="Proteomes" id="UP000015103">
    <property type="component" value="Unassembled WGS sequence"/>
</dbReference>
<evidence type="ECO:0000313" key="1">
    <source>
        <dbReference type="EnsemblMetazoa" id="RPRC011167-PA"/>
    </source>
</evidence>